<feature type="region of interest" description="Disordered" evidence="10">
    <location>
        <begin position="1"/>
        <end position="98"/>
    </location>
</feature>
<sequence>MPPAKKRKTESSDPSEPQADDSQPAPTAEASEPSSSSATPAAAESSEPSSSAAAPATNKAADRLARLKALKARAKTSSDENFKAATREAHRASEDPAQLAALQRKHAIASHKLLKADVEDAGGDFERKRAWDWTIDESEAWDRRMKKKASRRDENPFSGYQAESGKVYKRQLRNMKPDMERYEKEKAAAIEKAAASGGLEIIETEDGELIAVDKDGSFYSTSDSTTFAENRPDKAAIDRLVDDVRRAEDQRMKKRRERMAKDGDEGDVTYINEKNKQFNQKLARFYNKYTSDLRDSFERGTAI</sequence>
<evidence type="ECO:0000256" key="5">
    <source>
        <dbReference type="ARBA" id="ARBA00022664"/>
    </source>
</evidence>
<evidence type="ECO:0000313" key="12">
    <source>
        <dbReference type="Proteomes" id="UP001187682"/>
    </source>
</evidence>
<dbReference type="GO" id="GO:0071014">
    <property type="term" value="C:post-mRNA release spliceosomal complex"/>
    <property type="evidence" value="ECO:0007669"/>
    <property type="project" value="TreeGrafter"/>
</dbReference>
<evidence type="ECO:0000256" key="10">
    <source>
        <dbReference type="SAM" id="MobiDB-lite"/>
    </source>
</evidence>
<comment type="function">
    <text evidence="1 9">Involved in pre-mRNA splicing.</text>
</comment>
<dbReference type="Proteomes" id="UP001187682">
    <property type="component" value="Unassembled WGS sequence"/>
</dbReference>
<name>A0AAE8MST4_9PEZI</name>
<feature type="region of interest" description="Disordered" evidence="10">
    <location>
        <begin position="146"/>
        <end position="166"/>
    </location>
</feature>
<evidence type="ECO:0000256" key="7">
    <source>
        <dbReference type="ARBA" id="ARBA00023187"/>
    </source>
</evidence>
<dbReference type="GO" id="GO:0000398">
    <property type="term" value="P:mRNA splicing, via spliceosome"/>
    <property type="evidence" value="ECO:0007669"/>
    <property type="project" value="UniProtKB-UniRule"/>
</dbReference>
<accession>A0AAE8MST4</accession>
<dbReference type="PANTHER" id="PTHR13264">
    <property type="entry name" value="GCIP-INTERACTING PROTEIN P29"/>
    <property type="match status" value="1"/>
</dbReference>
<evidence type="ECO:0000256" key="9">
    <source>
        <dbReference type="RuleBase" id="RU367148"/>
    </source>
</evidence>
<dbReference type="InterPro" id="IPR013260">
    <property type="entry name" value="mRNA_splic_SYF2"/>
</dbReference>
<keyword evidence="7 9" id="KW-0508">mRNA splicing</keyword>
<keyword evidence="8 9" id="KW-0539">Nucleus</keyword>
<keyword evidence="6 9" id="KW-0747">Spliceosome</keyword>
<evidence type="ECO:0000256" key="3">
    <source>
        <dbReference type="ARBA" id="ARBA00010028"/>
    </source>
</evidence>
<keyword evidence="12" id="KW-1185">Reference proteome</keyword>
<keyword evidence="5 9" id="KW-0507">mRNA processing</keyword>
<proteinExistence type="inferred from homology"/>
<comment type="subunit">
    <text evidence="9">May be part of a spliceosome complex.</text>
</comment>
<evidence type="ECO:0000256" key="4">
    <source>
        <dbReference type="ARBA" id="ARBA00014745"/>
    </source>
</evidence>
<feature type="compositionally biased region" description="Low complexity" evidence="10">
    <location>
        <begin position="24"/>
        <end position="59"/>
    </location>
</feature>
<dbReference type="AlphaFoldDB" id="A0AAE8MST4"/>
<dbReference type="Pfam" id="PF08231">
    <property type="entry name" value="SYF2"/>
    <property type="match status" value="1"/>
</dbReference>
<evidence type="ECO:0000256" key="6">
    <source>
        <dbReference type="ARBA" id="ARBA00022728"/>
    </source>
</evidence>
<evidence type="ECO:0000313" key="11">
    <source>
        <dbReference type="EMBL" id="SPN98498.1"/>
    </source>
</evidence>
<comment type="caution">
    <text evidence="11">The sequence shown here is derived from an EMBL/GenBank/DDBJ whole genome shotgun (WGS) entry which is preliminary data.</text>
</comment>
<dbReference type="GO" id="GO:0071013">
    <property type="term" value="C:catalytic step 2 spliceosome"/>
    <property type="evidence" value="ECO:0007669"/>
    <property type="project" value="TreeGrafter"/>
</dbReference>
<comment type="similarity">
    <text evidence="3 9">Belongs to the SYF2 family.</text>
</comment>
<organism evidence="11 12">
    <name type="scientific">Cephalotrichum gorgonifer</name>
    <dbReference type="NCBI Taxonomy" id="2041049"/>
    <lineage>
        <taxon>Eukaryota</taxon>
        <taxon>Fungi</taxon>
        <taxon>Dikarya</taxon>
        <taxon>Ascomycota</taxon>
        <taxon>Pezizomycotina</taxon>
        <taxon>Sordariomycetes</taxon>
        <taxon>Hypocreomycetidae</taxon>
        <taxon>Microascales</taxon>
        <taxon>Microascaceae</taxon>
        <taxon>Cephalotrichum</taxon>
    </lineage>
</organism>
<dbReference type="PANTHER" id="PTHR13264:SF5">
    <property type="entry name" value="PRE-MRNA-SPLICING FACTOR SYF2"/>
    <property type="match status" value="1"/>
</dbReference>
<feature type="compositionally biased region" description="Basic and acidic residues" evidence="10">
    <location>
        <begin position="76"/>
        <end position="94"/>
    </location>
</feature>
<comment type="subcellular location">
    <subcellularLocation>
        <location evidence="2 9">Nucleus</location>
    </subcellularLocation>
</comment>
<evidence type="ECO:0000256" key="1">
    <source>
        <dbReference type="ARBA" id="ARBA00003777"/>
    </source>
</evidence>
<evidence type="ECO:0000256" key="8">
    <source>
        <dbReference type="ARBA" id="ARBA00023242"/>
    </source>
</evidence>
<evidence type="ECO:0000256" key="2">
    <source>
        <dbReference type="ARBA" id="ARBA00004123"/>
    </source>
</evidence>
<reference evidence="11" key="1">
    <citation type="submission" date="2018-03" db="EMBL/GenBank/DDBJ databases">
        <authorList>
            <person name="Guldener U."/>
        </authorList>
    </citation>
    <scope>NUCLEOTIDE SEQUENCE</scope>
</reference>
<dbReference type="GO" id="GO:0000974">
    <property type="term" value="C:Prp19 complex"/>
    <property type="evidence" value="ECO:0007669"/>
    <property type="project" value="TreeGrafter"/>
</dbReference>
<gene>
    <name evidence="11" type="ORF">DNG_01543</name>
</gene>
<dbReference type="EMBL" id="ONZQ02000002">
    <property type="protein sequence ID" value="SPN98498.1"/>
    <property type="molecule type" value="Genomic_DNA"/>
</dbReference>
<protein>
    <recommendedName>
        <fullName evidence="4 9">Pre-mRNA-splicing factor SYF2</fullName>
    </recommendedName>
</protein>